<proteinExistence type="predicted"/>
<evidence type="ECO:0000313" key="1">
    <source>
        <dbReference type="EMBL" id="CAF1079252.1"/>
    </source>
</evidence>
<sequence>MSKKAFVIPFPQHGHINPMLAMVHELVHEHNYQVIFYATEEFKDSVTKTGATYRPYKFYDISDLQKQSSPNLLTVFTTLIGISHKELPILLEDFEKEKPDVIIYDFMCLPAKFLAKLIQKRASNRSSTTKVPVSVNFNCSFAMIPNVYPSKDQINQMADKKFSDIFQFLWLILLQVLFSLKF</sequence>
<dbReference type="Gene3D" id="3.40.50.2000">
    <property type="entry name" value="Glycogen Phosphorylase B"/>
    <property type="match status" value="1"/>
</dbReference>
<dbReference type="EMBL" id="CAJNOC010006495">
    <property type="protein sequence ID" value="CAF1079252.1"/>
    <property type="molecule type" value="Genomic_DNA"/>
</dbReference>
<dbReference type="AlphaFoldDB" id="A0A814MKU3"/>
<feature type="non-terminal residue" evidence="1">
    <location>
        <position position="182"/>
    </location>
</feature>
<dbReference type="SUPFAM" id="SSF53756">
    <property type="entry name" value="UDP-Glycosyltransferase/glycogen phosphorylase"/>
    <property type="match status" value="1"/>
</dbReference>
<organism evidence="1 2">
    <name type="scientific">Brachionus calyciflorus</name>
    <dbReference type="NCBI Taxonomy" id="104777"/>
    <lineage>
        <taxon>Eukaryota</taxon>
        <taxon>Metazoa</taxon>
        <taxon>Spiralia</taxon>
        <taxon>Gnathifera</taxon>
        <taxon>Rotifera</taxon>
        <taxon>Eurotatoria</taxon>
        <taxon>Monogononta</taxon>
        <taxon>Pseudotrocha</taxon>
        <taxon>Ploima</taxon>
        <taxon>Brachionidae</taxon>
        <taxon>Brachionus</taxon>
    </lineage>
</organism>
<name>A0A814MKU3_9BILA</name>
<dbReference type="Proteomes" id="UP000663879">
    <property type="component" value="Unassembled WGS sequence"/>
</dbReference>
<reference evidence="1" key="1">
    <citation type="submission" date="2021-02" db="EMBL/GenBank/DDBJ databases">
        <authorList>
            <person name="Nowell W R."/>
        </authorList>
    </citation>
    <scope>NUCLEOTIDE SEQUENCE</scope>
    <source>
        <strain evidence="1">Ploen Becks lab</strain>
    </source>
</reference>
<protein>
    <submittedName>
        <fullName evidence="1">Uncharacterized protein</fullName>
    </submittedName>
</protein>
<evidence type="ECO:0000313" key="2">
    <source>
        <dbReference type="Proteomes" id="UP000663879"/>
    </source>
</evidence>
<comment type="caution">
    <text evidence="1">The sequence shown here is derived from an EMBL/GenBank/DDBJ whole genome shotgun (WGS) entry which is preliminary data.</text>
</comment>
<keyword evidence="2" id="KW-1185">Reference proteome</keyword>
<gene>
    <name evidence="1" type="ORF">OXX778_LOCUS20113</name>
</gene>
<accession>A0A814MKU3</accession>